<protein>
    <submittedName>
        <fullName evidence="1">Uncharacterized protein</fullName>
    </submittedName>
</protein>
<evidence type="ECO:0000313" key="1">
    <source>
        <dbReference type="EMBL" id="GFY19878.1"/>
    </source>
</evidence>
<reference evidence="1" key="1">
    <citation type="submission" date="2020-08" db="EMBL/GenBank/DDBJ databases">
        <title>Multicomponent nature underlies the extraordinary mechanical properties of spider dragline silk.</title>
        <authorList>
            <person name="Kono N."/>
            <person name="Nakamura H."/>
            <person name="Mori M."/>
            <person name="Yoshida Y."/>
            <person name="Ohtoshi R."/>
            <person name="Malay A.D."/>
            <person name="Moran D.A.P."/>
            <person name="Tomita M."/>
            <person name="Numata K."/>
            <person name="Arakawa K."/>
        </authorList>
    </citation>
    <scope>NUCLEOTIDE SEQUENCE</scope>
</reference>
<dbReference type="AlphaFoldDB" id="A0A8X6T6K8"/>
<dbReference type="EMBL" id="BMAU01021354">
    <property type="protein sequence ID" value="GFY19878.1"/>
    <property type="molecule type" value="Genomic_DNA"/>
</dbReference>
<keyword evidence="2" id="KW-1185">Reference proteome</keyword>
<proteinExistence type="predicted"/>
<accession>A0A8X6T6K8</accession>
<name>A0A8X6T6K8_TRICX</name>
<sequence length="176" mass="20364">MRDRKCSLAMTFESINGNERARKCNIWFIYVTAINYSIHIFIEIHNIEFLISVQDILFYKEGDISTVLVVVFSRNPLSTPWSREEGSFEHLELHSEFQARMLVFFKVIGCGDVSRQDPAICRGADVQRNEMLSYPQKEACFHTKTSHGTDSSLYGSPSAHRFHWKPFLKPANEIIE</sequence>
<comment type="caution">
    <text evidence="1">The sequence shown here is derived from an EMBL/GenBank/DDBJ whole genome shotgun (WGS) entry which is preliminary data.</text>
</comment>
<dbReference type="Proteomes" id="UP000887159">
    <property type="component" value="Unassembled WGS sequence"/>
</dbReference>
<gene>
    <name evidence="1" type="ORF">TNCV_2145711</name>
</gene>
<evidence type="ECO:0000313" key="2">
    <source>
        <dbReference type="Proteomes" id="UP000887159"/>
    </source>
</evidence>
<organism evidence="1 2">
    <name type="scientific">Trichonephila clavipes</name>
    <name type="common">Golden silk orbweaver</name>
    <name type="synonym">Nephila clavipes</name>
    <dbReference type="NCBI Taxonomy" id="2585209"/>
    <lineage>
        <taxon>Eukaryota</taxon>
        <taxon>Metazoa</taxon>
        <taxon>Ecdysozoa</taxon>
        <taxon>Arthropoda</taxon>
        <taxon>Chelicerata</taxon>
        <taxon>Arachnida</taxon>
        <taxon>Araneae</taxon>
        <taxon>Araneomorphae</taxon>
        <taxon>Entelegynae</taxon>
        <taxon>Araneoidea</taxon>
        <taxon>Nephilidae</taxon>
        <taxon>Trichonephila</taxon>
    </lineage>
</organism>